<feature type="coiled-coil region" evidence="1">
    <location>
        <begin position="137"/>
        <end position="171"/>
    </location>
</feature>
<sequence>MKQLASYPSRKDLDIEILSNAFEVSSCPHPVSIASKFCPQAIKTAAEQTFFEGNFQIKPKINELVEAMGKHLGDISRAKSYLAACFDRMSDFIEVKLFSASKKTQKMHKTSLSLAQPNLLEEEEELKRQFLELGIKRETVNLSLDQAEKSLSKAQEDVAAKREIVSKIESEPYLSKKDVETLEKIAVELQDFCRDLTSFNLFT</sequence>
<keyword evidence="1" id="KW-0175">Coiled coil</keyword>
<dbReference type="Proteomes" id="UP000231279">
    <property type="component" value="Unassembled WGS sequence"/>
</dbReference>
<evidence type="ECO:0000256" key="1">
    <source>
        <dbReference type="SAM" id="Coils"/>
    </source>
</evidence>
<proteinExistence type="predicted"/>
<organism evidence="2 3">
    <name type="scientific">Handroanthus impetiginosus</name>
    <dbReference type="NCBI Taxonomy" id="429701"/>
    <lineage>
        <taxon>Eukaryota</taxon>
        <taxon>Viridiplantae</taxon>
        <taxon>Streptophyta</taxon>
        <taxon>Embryophyta</taxon>
        <taxon>Tracheophyta</taxon>
        <taxon>Spermatophyta</taxon>
        <taxon>Magnoliopsida</taxon>
        <taxon>eudicotyledons</taxon>
        <taxon>Gunneridae</taxon>
        <taxon>Pentapetalae</taxon>
        <taxon>asterids</taxon>
        <taxon>lamiids</taxon>
        <taxon>Lamiales</taxon>
        <taxon>Bignoniaceae</taxon>
        <taxon>Crescentiina</taxon>
        <taxon>Tabebuia alliance</taxon>
        <taxon>Handroanthus</taxon>
    </lineage>
</organism>
<reference evidence="3" key="1">
    <citation type="journal article" date="2018" name="Gigascience">
        <title>Genome assembly of the Pink Ipe (Handroanthus impetiginosus, Bignoniaceae), a highly valued, ecologically keystone Neotropical timber forest tree.</title>
        <authorList>
            <person name="Silva-Junior O.B."/>
            <person name="Grattapaglia D."/>
            <person name="Novaes E."/>
            <person name="Collevatti R.G."/>
        </authorList>
    </citation>
    <scope>NUCLEOTIDE SEQUENCE [LARGE SCALE GENOMIC DNA]</scope>
    <source>
        <strain evidence="3">cv. UFG-1</strain>
    </source>
</reference>
<name>A0A2G9H7J3_9LAMI</name>
<protein>
    <submittedName>
        <fullName evidence="2">Uncharacterized protein</fullName>
    </submittedName>
</protein>
<gene>
    <name evidence="2" type="ORF">CDL12_13903</name>
</gene>
<dbReference type="EMBL" id="NKXS01002469">
    <property type="protein sequence ID" value="PIN13486.1"/>
    <property type="molecule type" value="Genomic_DNA"/>
</dbReference>
<accession>A0A2G9H7J3</accession>
<evidence type="ECO:0000313" key="3">
    <source>
        <dbReference type="Proteomes" id="UP000231279"/>
    </source>
</evidence>
<comment type="caution">
    <text evidence="2">The sequence shown here is derived from an EMBL/GenBank/DDBJ whole genome shotgun (WGS) entry which is preliminary data.</text>
</comment>
<keyword evidence="3" id="KW-1185">Reference proteome</keyword>
<dbReference type="AlphaFoldDB" id="A0A2G9H7J3"/>
<evidence type="ECO:0000313" key="2">
    <source>
        <dbReference type="EMBL" id="PIN13486.1"/>
    </source>
</evidence>